<dbReference type="InterPro" id="IPR002110">
    <property type="entry name" value="Ankyrin_rpt"/>
</dbReference>
<evidence type="ECO:0000256" key="4">
    <source>
        <dbReference type="ARBA" id="ARBA00023043"/>
    </source>
</evidence>
<keyword evidence="3" id="KW-0256">Endoplasmic reticulum</keyword>
<dbReference type="InterPro" id="IPR036770">
    <property type="entry name" value="Ankyrin_rpt-contain_sf"/>
</dbReference>
<dbReference type="SUPFAM" id="SSF48403">
    <property type="entry name" value="Ankyrin repeat"/>
    <property type="match status" value="1"/>
</dbReference>
<dbReference type="PROSITE" id="PS50088">
    <property type="entry name" value="ANK_REPEAT"/>
    <property type="match status" value="1"/>
</dbReference>
<dbReference type="AlphaFoldDB" id="A0A485LIR2"/>
<dbReference type="OrthoDB" id="1585644at2759"/>
<evidence type="ECO:0000256" key="3">
    <source>
        <dbReference type="ARBA" id="ARBA00022824"/>
    </source>
</evidence>
<dbReference type="InterPro" id="IPR055285">
    <property type="entry name" value="ANKRD13_C"/>
</dbReference>
<feature type="region of interest" description="Disordered" evidence="9">
    <location>
        <begin position="413"/>
        <end position="469"/>
    </location>
</feature>
<dbReference type="EMBL" id="CAADRA010007017">
    <property type="protein sequence ID" value="VFT98324.1"/>
    <property type="molecule type" value="Genomic_DNA"/>
</dbReference>
<proteinExistence type="predicted"/>
<reference evidence="12 13" key="1">
    <citation type="submission" date="2019-03" db="EMBL/GenBank/DDBJ databases">
        <authorList>
            <person name="Gaulin E."/>
            <person name="Dumas B."/>
        </authorList>
    </citation>
    <scope>NUCLEOTIDE SEQUENCE [LARGE SCALE GENOMIC DNA]</scope>
    <source>
        <strain evidence="12">CBS 568.67</strain>
    </source>
</reference>
<evidence type="ECO:0000256" key="5">
    <source>
        <dbReference type="ARBA" id="ARBA00023136"/>
    </source>
</evidence>
<feature type="domain" description="Ankyrin repeat" evidence="10">
    <location>
        <begin position="169"/>
        <end position="580"/>
    </location>
</feature>
<dbReference type="Gene3D" id="1.25.40.20">
    <property type="entry name" value="Ankyrin repeat-containing domain"/>
    <property type="match status" value="1"/>
</dbReference>
<evidence type="ECO:0000313" key="13">
    <source>
        <dbReference type="Proteomes" id="UP000332933"/>
    </source>
</evidence>
<keyword evidence="5" id="KW-0472">Membrane</keyword>
<gene>
    <name evidence="12" type="primary">Aste57867_21655</name>
    <name evidence="11" type="ORF">As57867_021586</name>
    <name evidence="12" type="ORF">ASTE57867_21655</name>
</gene>
<evidence type="ECO:0000313" key="12">
    <source>
        <dbReference type="EMBL" id="VFT98324.1"/>
    </source>
</evidence>
<dbReference type="PANTHER" id="PTHR12447">
    <property type="entry name" value="ANKYRIN REPEAT DOMAIN-CONTAINING PROTEIN 13"/>
    <property type="match status" value="1"/>
</dbReference>
<keyword evidence="6" id="KW-0143">Chaperone</keyword>
<accession>A0A485LIR2</accession>
<dbReference type="PANTHER" id="PTHR12447:SF25">
    <property type="entry name" value="ANKYRIN REPEAT DOMAIN-CONTAINING PROTEIN 13C"/>
    <property type="match status" value="1"/>
</dbReference>
<dbReference type="Pfam" id="PF00023">
    <property type="entry name" value="Ank"/>
    <property type="match status" value="1"/>
</dbReference>
<keyword evidence="13" id="KW-1185">Reference proteome</keyword>
<dbReference type="PROSITE" id="PS50297">
    <property type="entry name" value="ANK_REP_REGION"/>
    <property type="match status" value="1"/>
</dbReference>
<evidence type="ECO:0000256" key="7">
    <source>
        <dbReference type="ARBA" id="ARBA00037107"/>
    </source>
</evidence>
<comment type="function">
    <text evidence="7">Acts as a molecular chaperone for G protein-coupled receptors, regulating their biogenesis and exit from the ER.</text>
</comment>
<evidence type="ECO:0000313" key="11">
    <source>
        <dbReference type="EMBL" id="KAF0686561.1"/>
    </source>
</evidence>
<dbReference type="Pfam" id="PF11904">
    <property type="entry name" value="ANKRD13_C"/>
    <property type="match status" value="1"/>
</dbReference>
<feature type="repeat" description="ANK" evidence="8">
    <location>
        <begin position="50"/>
        <end position="85"/>
    </location>
</feature>
<dbReference type="EMBL" id="VJMH01006991">
    <property type="protein sequence ID" value="KAF0686561.1"/>
    <property type="molecule type" value="Genomic_DNA"/>
</dbReference>
<sequence length="594" mass="66075">MATASSSAFSLHKAIWDGNLAQVDDILQHAEWDPDPKNKELPILQERDPRGNTPLMLALRCVTPSQLEIVRLLIKYGANVHTRDCLGWSCIQNATLCDSDDIMTEIFLRAEKQTYEMLRARSILLYSILHDIPDFYVEIKIELTSWVPLVSRALPSDTLKIWKKGSNIRCDFTIKDLHNTTWKRGRLSHLLRTFPTQSGQVVLLDHDAKSAKDMSKFMANPSKEDIENGLEMLYTCKMSTYNADIAKMTLKPKKDVFKKKVAGQVGQKYEMLHANVKLRLRGAAQPHWTPDGIAAAPTATSLTKAKKFLAHLTPTKKASPSIGSTHSSPQNSLVVTGDAPAEMHLQVQPGDCLHWQFTSSVEGVTCKAVLCANNTVAEITHNPYAIDDHGLVILTWTNPHPKKKAVVTHQIVHQRHVAASTRSRTNSSLDRTTQSSSSSASDLSPTSRRASTATDGMASPPTPPMPMRMANPRVQATAFHEYFESDPELHQSFRGLTVGPDERTFSKELKGTVTMSEAFPFQVEDFLPVAQFLSSRAEQFDTLRAFFEMKLPPGFPVKFQIPMMLSVRASYTFLNAGPCTVDDAHFAVPSGYTN</sequence>
<dbReference type="Proteomes" id="UP000332933">
    <property type="component" value="Unassembled WGS sequence"/>
</dbReference>
<dbReference type="SMART" id="SM00248">
    <property type="entry name" value="ANK"/>
    <property type="match status" value="1"/>
</dbReference>
<evidence type="ECO:0000256" key="1">
    <source>
        <dbReference type="ARBA" id="ARBA00004586"/>
    </source>
</evidence>
<dbReference type="InterPro" id="IPR021832">
    <property type="entry name" value="ANKRD13"/>
</dbReference>
<name>A0A485LIR2_9STRA</name>
<dbReference type="GO" id="GO:0005789">
    <property type="term" value="C:endoplasmic reticulum membrane"/>
    <property type="evidence" value="ECO:0007669"/>
    <property type="project" value="UniProtKB-SubCell"/>
</dbReference>
<keyword evidence="2" id="KW-0677">Repeat</keyword>
<comment type="subcellular location">
    <subcellularLocation>
        <location evidence="1">Endoplasmic reticulum membrane</location>
    </subcellularLocation>
</comment>
<evidence type="ECO:0000256" key="2">
    <source>
        <dbReference type="ARBA" id="ARBA00022737"/>
    </source>
</evidence>
<evidence type="ECO:0000256" key="9">
    <source>
        <dbReference type="SAM" id="MobiDB-lite"/>
    </source>
</evidence>
<evidence type="ECO:0000256" key="8">
    <source>
        <dbReference type="PROSITE-ProRule" id="PRU00023"/>
    </source>
</evidence>
<protein>
    <submittedName>
        <fullName evidence="12">Aste57867_21655 protein</fullName>
    </submittedName>
</protein>
<keyword evidence="4 8" id="KW-0040">ANK repeat</keyword>
<reference evidence="11" key="2">
    <citation type="submission" date="2019-06" db="EMBL/GenBank/DDBJ databases">
        <title>Genomics analysis of Aphanomyces spp. identifies a new class of oomycete effector associated with host adaptation.</title>
        <authorList>
            <person name="Gaulin E."/>
        </authorList>
    </citation>
    <scope>NUCLEOTIDE SEQUENCE</scope>
    <source>
        <strain evidence="11">CBS 578.67</strain>
    </source>
</reference>
<evidence type="ECO:0000256" key="6">
    <source>
        <dbReference type="ARBA" id="ARBA00023186"/>
    </source>
</evidence>
<evidence type="ECO:0000259" key="10">
    <source>
        <dbReference type="Pfam" id="PF11904"/>
    </source>
</evidence>
<organism evidence="12 13">
    <name type="scientific">Aphanomyces stellatus</name>
    <dbReference type="NCBI Taxonomy" id="120398"/>
    <lineage>
        <taxon>Eukaryota</taxon>
        <taxon>Sar</taxon>
        <taxon>Stramenopiles</taxon>
        <taxon>Oomycota</taxon>
        <taxon>Saprolegniomycetes</taxon>
        <taxon>Saprolegniales</taxon>
        <taxon>Verrucalvaceae</taxon>
        <taxon>Aphanomyces</taxon>
    </lineage>
</organism>
<feature type="compositionally biased region" description="Low complexity" evidence="9">
    <location>
        <begin position="427"/>
        <end position="449"/>
    </location>
</feature>